<sequence>MLNKKVNGITCALLAAGILSGCNSDSTDSTDIEVQEKVTFTILHTNDNHGRFWQNDDGEYGMAARKTLIDTIRAEVEAEGGVALVLSGGDVNTGVPESDLQDAVPDFIGMNRIAYDAMAVGNHEFDNPLQTLEMQRDLANFPMLSANIYNADNSRYFDAYKTFDINGVSLALIGFTTDDTAKLSNPEFIGDLTFTDPQDEAPALINELRADGADIVMAVTHMGHYADAANGSNAPGDVALARSLTEGQLDAIIGGHSQNPVCMEPGDNTAYADFTPGDDCVPDQQNGTYIMQAHEWGKYVGRADFTFENGELTLDSYALIPVNLKEEVIVVDENGEPELDENDEAITELVFIKDEITKDPELLAELQFYQDQGSASLDETLATLTGDLNGERADVRSKQTNMGRLIAIAQSENVNADFGVMNSGGVRASIAEGDITYRDVLTVQPFGNTVTLATMTGTEVKEYLSTVATFTQGAGAYAQITDVNMIVDCTAGSVDIISIGDKDFSETDEYTFSIPSFNAAGGDGYPELEVIDGGTVDADALQAFFVEQGSIVATDYDPIGEIVYANSTSSEGCVAE</sequence>
<dbReference type="Pfam" id="PF00149">
    <property type="entry name" value="Metallophos"/>
    <property type="match status" value="1"/>
</dbReference>
<evidence type="ECO:0000256" key="4">
    <source>
        <dbReference type="ARBA" id="ARBA00022741"/>
    </source>
</evidence>
<dbReference type="InterPro" id="IPR006146">
    <property type="entry name" value="5'-Nucleotdase_CS"/>
</dbReference>
<comment type="similarity">
    <text evidence="1 5">Belongs to the 5'-nucleotidase family.</text>
</comment>
<name>A0ABU9H9Y6_9GAMM</name>
<dbReference type="PRINTS" id="PR01607">
    <property type="entry name" value="APYRASEFAMLY"/>
</dbReference>
<dbReference type="GO" id="GO:0008253">
    <property type="term" value="F:5'-nucleotidase activity"/>
    <property type="evidence" value="ECO:0007669"/>
    <property type="project" value="UniProtKB-EC"/>
</dbReference>
<comment type="caution">
    <text evidence="8">The sequence shown here is derived from an EMBL/GenBank/DDBJ whole genome shotgun (WGS) entry which is preliminary data.</text>
</comment>
<dbReference type="InterPro" id="IPR008334">
    <property type="entry name" value="5'-Nucleotdase_C"/>
</dbReference>
<dbReference type="InterPro" id="IPR006179">
    <property type="entry name" value="5_nucleotidase/apyrase"/>
</dbReference>
<dbReference type="PROSITE" id="PS00786">
    <property type="entry name" value="5_NUCLEOTIDASE_2"/>
    <property type="match status" value="1"/>
</dbReference>
<dbReference type="Gene3D" id="3.90.780.10">
    <property type="entry name" value="5'-Nucleotidase, C-terminal domain"/>
    <property type="match status" value="1"/>
</dbReference>
<protein>
    <submittedName>
        <fullName evidence="8">Bifunctional UDP-sugar hydrolase/5'-nucleotidase UshA</fullName>
        <ecNumber evidence="8">3.1.3.5</ecNumber>
        <ecNumber evidence="8">3.6.1.45</ecNumber>
    </submittedName>
</protein>
<dbReference type="GO" id="GO:0008768">
    <property type="term" value="F:UDP-sugar diphosphatase activity"/>
    <property type="evidence" value="ECO:0007669"/>
    <property type="project" value="UniProtKB-EC"/>
</dbReference>
<dbReference type="EC" id="3.6.1.45" evidence="8"/>
<dbReference type="SUPFAM" id="SSF55816">
    <property type="entry name" value="5'-nucleotidase (syn. UDP-sugar hydrolase), C-terminal domain"/>
    <property type="match status" value="1"/>
</dbReference>
<evidence type="ECO:0000256" key="5">
    <source>
        <dbReference type="RuleBase" id="RU362119"/>
    </source>
</evidence>
<keyword evidence="3" id="KW-0732">Signal</keyword>
<dbReference type="Pfam" id="PF02872">
    <property type="entry name" value="5_nucleotid_C"/>
    <property type="match status" value="1"/>
</dbReference>
<keyword evidence="2" id="KW-0479">Metal-binding</keyword>
<keyword evidence="5 8" id="KW-0378">Hydrolase</keyword>
<dbReference type="SUPFAM" id="SSF56300">
    <property type="entry name" value="Metallo-dependent phosphatases"/>
    <property type="match status" value="1"/>
</dbReference>
<evidence type="ECO:0000256" key="1">
    <source>
        <dbReference type="ARBA" id="ARBA00006654"/>
    </source>
</evidence>
<dbReference type="InterPro" id="IPR029052">
    <property type="entry name" value="Metallo-depent_PP-like"/>
</dbReference>
<dbReference type="InterPro" id="IPR004843">
    <property type="entry name" value="Calcineurin-like_PHP"/>
</dbReference>
<accession>A0ABU9H9Y6</accession>
<dbReference type="RefSeq" id="WP_341627260.1">
    <property type="nucleotide sequence ID" value="NZ_JBAKBA010000009.1"/>
</dbReference>
<dbReference type="Gene3D" id="3.60.21.10">
    <property type="match status" value="1"/>
</dbReference>
<proteinExistence type="inferred from homology"/>
<dbReference type="PANTHER" id="PTHR11575">
    <property type="entry name" value="5'-NUCLEOTIDASE-RELATED"/>
    <property type="match status" value="1"/>
</dbReference>
<dbReference type="Proteomes" id="UP001366060">
    <property type="component" value="Unassembled WGS sequence"/>
</dbReference>
<dbReference type="InterPro" id="IPR036907">
    <property type="entry name" value="5'-Nucleotdase_C_sf"/>
</dbReference>
<dbReference type="NCBIfam" id="NF007109">
    <property type="entry name" value="PRK09558.1"/>
    <property type="match status" value="1"/>
</dbReference>
<evidence type="ECO:0000256" key="2">
    <source>
        <dbReference type="ARBA" id="ARBA00022723"/>
    </source>
</evidence>
<evidence type="ECO:0000313" key="8">
    <source>
        <dbReference type="EMBL" id="MEL0658616.1"/>
    </source>
</evidence>
<organism evidence="8 9">
    <name type="scientific">Psychromonas arctica</name>
    <dbReference type="NCBI Taxonomy" id="168275"/>
    <lineage>
        <taxon>Bacteria</taxon>
        <taxon>Pseudomonadati</taxon>
        <taxon>Pseudomonadota</taxon>
        <taxon>Gammaproteobacteria</taxon>
        <taxon>Alteromonadales</taxon>
        <taxon>Psychromonadaceae</taxon>
        <taxon>Psychromonas</taxon>
    </lineage>
</organism>
<dbReference type="EC" id="3.1.3.5" evidence="8"/>
<feature type="domain" description="Calcineurin-like phosphoesterase" evidence="6">
    <location>
        <begin position="40"/>
        <end position="257"/>
    </location>
</feature>
<dbReference type="PROSITE" id="PS51257">
    <property type="entry name" value="PROKAR_LIPOPROTEIN"/>
    <property type="match status" value="1"/>
</dbReference>
<gene>
    <name evidence="8" type="primary">ushA</name>
    <name evidence="8" type="ORF">V6255_05615</name>
</gene>
<dbReference type="PANTHER" id="PTHR11575:SF46">
    <property type="entry name" value="PROTEIN USHA"/>
    <property type="match status" value="1"/>
</dbReference>
<dbReference type="EMBL" id="JBAKBA010000009">
    <property type="protein sequence ID" value="MEL0658616.1"/>
    <property type="molecule type" value="Genomic_DNA"/>
</dbReference>
<evidence type="ECO:0000313" key="9">
    <source>
        <dbReference type="Proteomes" id="UP001366060"/>
    </source>
</evidence>
<evidence type="ECO:0000259" key="7">
    <source>
        <dbReference type="Pfam" id="PF02872"/>
    </source>
</evidence>
<evidence type="ECO:0000259" key="6">
    <source>
        <dbReference type="Pfam" id="PF00149"/>
    </source>
</evidence>
<reference evidence="8 9" key="1">
    <citation type="submission" date="2024-02" db="EMBL/GenBank/DDBJ databases">
        <title>Bacteria isolated from the canopy kelp, Nereocystis luetkeana.</title>
        <authorList>
            <person name="Pfister C.A."/>
            <person name="Younker I.T."/>
            <person name="Light S.H."/>
        </authorList>
    </citation>
    <scope>NUCLEOTIDE SEQUENCE [LARGE SCALE GENOMIC DNA]</scope>
    <source>
        <strain evidence="8 9">TI.2.07</strain>
    </source>
</reference>
<keyword evidence="4 5" id="KW-0547">Nucleotide-binding</keyword>
<feature type="domain" description="5'-Nucleotidase C-terminal" evidence="7">
    <location>
        <begin position="384"/>
        <end position="526"/>
    </location>
</feature>
<keyword evidence="9" id="KW-1185">Reference proteome</keyword>
<evidence type="ECO:0000256" key="3">
    <source>
        <dbReference type="ARBA" id="ARBA00022729"/>
    </source>
</evidence>